<comment type="similarity">
    <text evidence="2">Belongs to the bacterial solute-binding protein 1 family.</text>
</comment>
<evidence type="ECO:0000313" key="8">
    <source>
        <dbReference type="Proteomes" id="UP000094067"/>
    </source>
</evidence>
<dbReference type="AlphaFoldDB" id="A0A1E3AJC7"/>
<evidence type="ECO:0000256" key="5">
    <source>
        <dbReference type="SAM" id="MobiDB-lite"/>
    </source>
</evidence>
<dbReference type="Proteomes" id="UP000094067">
    <property type="component" value="Unassembled WGS sequence"/>
</dbReference>
<evidence type="ECO:0000256" key="2">
    <source>
        <dbReference type="ARBA" id="ARBA00008520"/>
    </source>
</evidence>
<dbReference type="InterPro" id="IPR050490">
    <property type="entry name" value="Bact_solute-bd_prot1"/>
</dbReference>
<dbReference type="PANTHER" id="PTHR43649:SF31">
    <property type="entry name" value="SN-GLYCEROL-3-PHOSPHATE-BINDING PERIPLASMIC PROTEIN UGPB"/>
    <property type="match status" value="1"/>
</dbReference>
<gene>
    <name evidence="7" type="primary">yesO_2</name>
    <name evidence="7" type="ORF">BEI61_00368</name>
</gene>
<sequence>MKKKQTGKFMAMALTAAMLGGMLAGCGNNAANAPADTTPAPETPAAESSAVQESTPAEETPAASGEQVTIKVAHWDSYTEPSTQMLVDGFEAANPNIKVELIDIASGEYSNKLTVMLNGGNDLDVVWVKDPDNTPSIAERGQLEDLTPYIEKDGVDIAAMNGSDALKLDGKQVALPVSTGFYVLYYNKDIFDAAGVDYPGNDMTWTEFEELAKKVTSGEGNDKKYGALFHTWQACVQNWAVQDGKHTILDTDYSFMKPYYEMALRMQDEGTVMDYSTLKTGNIHYSSVFMEGQCAMMPMGSWFMSTMIEKTKAGETSVNWGVATLPHPDGVEAGWTVGSTTPMGVSASSKYKDAAWEFVKYCSGEEGAKIYADCGMIPARMNADTIKALAALDGMPEGLEEALQTKHVAMDRPLEVHSAEVNQMLGEEHSLIMIKELSIDDGLAEMGERSKEIQGK</sequence>
<reference evidence="7 8" key="1">
    <citation type="submission" date="2016-07" db="EMBL/GenBank/DDBJ databases">
        <title>Characterization of isolates of Eisenbergiella tayi derived from blood cultures, using whole genome sequencing.</title>
        <authorList>
            <person name="Burdz T."/>
            <person name="Wiebe D."/>
            <person name="Huynh C."/>
            <person name="Bernard K."/>
        </authorList>
    </citation>
    <scope>NUCLEOTIDE SEQUENCE [LARGE SCALE GENOMIC DNA]</scope>
    <source>
        <strain evidence="7 8">NML 110608</strain>
    </source>
</reference>
<organism evidence="7 8">
    <name type="scientific">Eisenbergiella tayi</name>
    <dbReference type="NCBI Taxonomy" id="1432052"/>
    <lineage>
        <taxon>Bacteria</taxon>
        <taxon>Bacillati</taxon>
        <taxon>Bacillota</taxon>
        <taxon>Clostridia</taxon>
        <taxon>Lachnospirales</taxon>
        <taxon>Lachnospiraceae</taxon>
        <taxon>Eisenbergiella</taxon>
    </lineage>
</organism>
<dbReference type="SUPFAM" id="SSF53850">
    <property type="entry name" value="Periplasmic binding protein-like II"/>
    <property type="match status" value="1"/>
</dbReference>
<comment type="subcellular location">
    <subcellularLocation>
        <location evidence="1">Cell envelope</location>
    </subcellularLocation>
</comment>
<name>A0A1E3AJC7_9FIRM</name>
<keyword evidence="3" id="KW-0813">Transport</keyword>
<evidence type="ECO:0000256" key="1">
    <source>
        <dbReference type="ARBA" id="ARBA00004196"/>
    </source>
</evidence>
<dbReference type="InterPro" id="IPR006059">
    <property type="entry name" value="SBP"/>
</dbReference>
<feature type="compositionally biased region" description="Low complexity" evidence="5">
    <location>
        <begin position="33"/>
        <end position="50"/>
    </location>
</feature>
<dbReference type="CDD" id="cd13585">
    <property type="entry name" value="PBP2_TMBP_like"/>
    <property type="match status" value="1"/>
</dbReference>
<comment type="caution">
    <text evidence="7">The sequence shown here is derived from an EMBL/GenBank/DDBJ whole genome shotgun (WGS) entry which is preliminary data.</text>
</comment>
<dbReference type="Gene3D" id="3.40.190.10">
    <property type="entry name" value="Periplasmic binding protein-like II"/>
    <property type="match status" value="1"/>
</dbReference>
<keyword evidence="4 6" id="KW-0732">Signal</keyword>
<accession>A0A1E3AJC7</accession>
<evidence type="ECO:0000256" key="4">
    <source>
        <dbReference type="ARBA" id="ARBA00022729"/>
    </source>
</evidence>
<evidence type="ECO:0000313" key="7">
    <source>
        <dbReference type="EMBL" id="ODM08739.1"/>
    </source>
</evidence>
<dbReference type="GO" id="GO:0030313">
    <property type="term" value="C:cell envelope"/>
    <property type="evidence" value="ECO:0007669"/>
    <property type="project" value="UniProtKB-SubCell"/>
</dbReference>
<evidence type="ECO:0000256" key="3">
    <source>
        <dbReference type="ARBA" id="ARBA00022448"/>
    </source>
</evidence>
<evidence type="ECO:0000256" key="6">
    <source>
        <dbReference type="SAM" id="SignalP"/>
    </source>
</evidence>
<dbReference type="Pfam" id="PF01547">
    <property type="entry name" value="SBP_bac_1"/>
    <property type="match status" value="1"/>
</dbReference>
<feature type="chain" id="PRO_5038419916" evidence="6">
    <location>
        <begin position="31"/>
        <end position="456"/>
    </location>
</feature>
<feature type="region of interest" description="Disordered" evidence="5">
    <location>
        <begin position="33"/>
        <end position="67"/>
    </location>
</feature>
<dbReference type="PROSITE" id="PS51257">
    <property type="entry name" value="PROKAR_LIPOPROTEIN"/>
    <property type="match status" value="1"/>
</dbReference>
<dbReference type="RefSeq" id="WP_069151049.1">
    <property type="nucleotide sequence ID" value="NZ_MCGH01000001.1"/>
</dbReference>
<dbReference type="PATRIC" id="fig|1432052.4.peg.412"/>
<feature type="signal peptide" evidence="6">
    <location>
        <begin position="1"/>
        <end position="30"/>
    </location>
</feature>
<protein>
    <submittedName>
        <fullName evidence="7">Putative ABC transporter substrate-binding protein YesO</fullName>
    </submittedName>
</protein>
<dbReference type="PANTHER" id="PTHR43649">
    <property type="entry name" value="ARABINOSE-BINDING PROTEIN-RELATED"/>
    <property type="match status" value="1"/>
</dbReference>
<proteinExistence type="inferred from homology"/>
<dbReference type="EMBL" id="MCGH01000001">
    <property type="protein sequence ID" value="ODM08739.1"/>
    <property type="molecule type" value="Genomic_DNA"/>
</dbReference>